<dbReference type="OrthoDB" id="3034217at2"/>
<dbReference type="InterPro" id="IPR039013">
    <property type="entry name" value="YgiF"/>
</dbReference>
<dbReference type="KEGG" id="ncu:F0U83_01295"/>
<protein>
    <submittedName>
        <fullName evidence="2">CYTH domain-containing protein</fullName>
    </submittedName>
</protein>
<dbReference type="InterPro" id="IPR023577">
    <property type="entry name" value="CYTH_domain"/>
</dbReference>
<dbReference type="Gene3D" id="2.40.320.10">
    <property type="entry name" value="Hypothetical Protein Pfu-838710-001"/>
    <property type="match status" value="1"/>
</dbReference>
<keyword evidence="3" id="KW-1185">Reference proteome</keyword>
<dbReference type="SMART" id="SM01118">
    <property type="entry name" value="CYTH"/>
    <property type="match status" value="1"/>
</dbReference>
<feature type="domain" description="CYTH" evidence="1">
    <location>
        <begin position="2"/>
        <end position="208"/>
    </location>
</feature>
<gene>
    <name evidence="2" type="ORF">F0U83_01295</name>
</gene>
<dbReference type="Pfam" id="PF01928">
    <property type="entry name" value="CYTH"/>
    <property type="match status" value="1"/>
</dbReference>
<evidence type="ECO:0000313" key="2">
    <source>
        <dbReference type="EMBL" id="QEQ95444.1"/>
    </source>
</evidence>
<dbReference type="PROSITE" id="PS51707">
    <property type="entry name" value="CYTH"/>
    <property type="match status" value="1"/>
</dbReference>
<dbReference type="PANTHER" id="PTHR39569">
    <property type="entry name" value="INORGANIC TRIPHOSPHATASE"/>
    <property type="match status" value="1"/>
</dbReference>
<reference evidence="2 3" key="1">
    <citation type="journal article" date="2019" name="Biochem. Eng. J.">
        <title>Metabolic engineering of the marine bacteria Neptunomonas concharum for the production of acetoin and meso-2,3-butanediol from acetate.</title>
        <authorList>
            <person name="Li W."/>
            <person name="Pu N."/>
            <person name="Liu C.-X."/>
            <person name="Yuan Q.-P."/>
            <person name="Li Z.-J."/>
        </authorList>
    </citation>
    <scope>NUCLEOTIDE SEQUENCE [LARGE SCALE GENOMIC DNA]</scope>
    <source>
        <strain evidence="2 3">JCM17730</strain>
    </source>
</reference>
<dbReference type="GO" id="GO:0050355">
    <property type="term" value="F:inorganic triphosphate phosphatase activity"/>
    <property type="evidence" value="ECO:0007669"/>
    <property type="project" value="InterPro"/>
</dbReference>
<sequence>MAQETEIKLILPPSDLDTIAGLPFIKTAEKTGEYELLNRYFDTPDLALTHYKIALRIRQAGQYFIQTLKTQGVSSQGLHQRKEWEWPLSEDALDPSRLYEAEWPTGLSINDLGSRLEKIFSTDFNRTVWMVKHPSGEIEVALDVGRVSVEGPDGELLTDPICELELELKKGDVGWLLSVADEMRKAMPALEPSDISKAQRGYQLYEQAKKHHTL</sequence>
<dbReference type="EMBL" id="CP043869">
    <property type="protein sequence ID" value="QEQ95444.1"/>
    <property type="molecule type" value="Genomic_DNA"/>
</dbReference>
<evidence type="ECO:0000313" key="3">
    <source>
        <dbReference type="Proteomes" id="UP000324760"/>
    </source>
</evidence>
<dbReference type="CDD" id="cd07756">
    <property type="entry name" value="CYTH-like_Pase_CHAD"/>
    <property type="match status" value="1"/>
</dbReference>
<proteinExistence type="predicted"/>
<dbReference type="SUPFAM" id="SSF55154">
    <property type="entry name" value="CYTH-like phosphatases"/>
    <property type="match status" value="1"/>
</dbReference>
<dbReference type="InterPro" id="IPR033469">
    <property type="entry name" value="CYTH-like_dom_sf"/>
</dbReference>
<accession>A0A5P1R6Z4</accession>
<evidence type="ECO:0000259" key="1">
    <source>
        <dbReference type="PROSITE" id="PS51707"/>
    </source>
</evidence>
<dbReference type="RefSeq" id="WP_138986149.1">
    <property type="nucleotide sequence ID" value="NZ_CP043869.1"/>
</dbReference>
<dbReference type="GO" id="GO:0046872">
    <property type="term" value="F:metal ion binding"/>
    <property type="evidence" value="ECO:0007669"/>
    <property type="project" value="TreeGrafter"/>
</dbReference>
<name>A0A5P1R6Z4_9GAMM</name>
<dbReference type="Proteomes" id="UP000324760">
    <property type="component" value="Chromosome"/>
</dbReference>
<dbReference type="PANTHER" id="PTHR39569:SF1">
    <property type="entry name" value="INORGANIC TRIPHOSPHATASE"/>
    <property type="match status" value="1"/>
</dbReference>
<dbReference type="AlphaFoldDB" id="A0A5P1R6Z4"/>
<organism evidence="2 3">
    <name type="scientific">Neptunomonas concharum</name>
    <dbReference type="NCBI Taxonomy" id="1031538"/>
    <lineage>
        <taxon>Bacteria</taxon>
        <taxon>Pseudomonadati</taxon>
        <taxon>Pseudomonadota</taxon>
        <taxon>Gammaproteobacteria</taxon>
        <taxon>Oceanospirillales</taxon>
        <taxon>Oceanospirillaceae</taxon>
        <taxon>Neptunomonas</taxon>
    </lineage>
</organism>